<protein>
    <submittedName>
        <fullName evidence="2">DUF6493 family protein</fullName>
    </submittedName>
</protein>
<dbReference type="EMBL" id="JBHSOD010000001">
    <property type="protein sequence ID" value="MFC5883683.1"/>
    <property type="molecule type" value="Genomic_DNA"/>
</dbReference>
<feature type="domain" description="DUF7824" evidence="1">
    <location>
        <begin position="445"/>
        <end position="593"/>
    </location>
</feature>
<proteinExistence type="predicted"/>
<dbReference type="Proteomes" id="UP001596067">
    <property type="component" value="Unassembled WGS sequence"/>
</dbReference>
<dbReference type="Pfam" id="PF25148">
    <property type="entry name" value="DUF7824"/>
    <property type="match status" value="1"/>
</dbReference>
<sequence length="898" mass="94795">MSGVEELLTAVREGRTPQVPALVAALGPAERRACLPVLKELRKEVRGQWSKEASAQSGALLVAGAGCHAGPAGAATWINGRDFAERSWARHPALAEVVRAQPVEWQVEVATRLAARRGSRWGWDLYPLIEEVVRRTGCPVPATDAFTAEWLDRLGATGGRDGRPRTLQELMTADAFTPVLLPRVFELDDVGWQLEARYTDRPGDAFPAAVAMLAMTGTVDRAELLDRCLARLVRGGKPADQRAFLGILTALAPDDAEYRKHARSLVAMLDGLSVVAGHAQQVLAGLDERGPVEPELLAEASAVVLFRTEKKLVRAQLAWLDRAAKRAPEQAGPVVLAAAEAFAHPDTALQERALNVVARHLAKAGEAVLPELRFAAEGLNPAHHARAGELFGAPVGGDGDPDAGWIELLPPAPVPRPLGAPIATPAEVAEELSALLAALEADVAGFERTLDGLVRHAHRDHAALAEALEPVLRVHTWNGAVRWLDCSPADVLYVAAAIAGRVDPHRRGTVFRDKGRDALRGDHNTPYGNVLAARLAEAARRVTTDRPPLLLATPSDATGAVAAAELVERIAAYEAAGVQPGTADLHAALLRLAPTADPAVLADAGRLASPAGRWVAQWLCDGGLRSLPSERVVFDPGPGSSGSRLHGPNYWERSWEDVDRVLVAQPGVGAGPQGPAGERLGEEFRALLEATEPSIARARKLNAWLLPTVHWVAVLPHHREEQTARWLDWFAGAADREQRGAAGLLPVLAEAGGPAGLAVHLAVAYGLGARFPEDRTAAVDALLVLAARGDLDPGLLGRELGDLIARGTVKPNRLGEALATAAATGAYATVWSVLAPALPALLTGEPARGAGEVLAVAADAARRCRARGPVAEVDAAAARPGSSRLVKEARSLRDVLAG</sequence>
<dbReference type="InterPro" id="IPR056726">
    <property type="entry name" value="DUF7824"/>
</dbReference>
<name>A0ABW1ENS9_9ACTN</name>
<comment type="caution">
    <text evidence="2">The sequence shown here is derived from an EMBL/GenBank/DDBJ whole genome shotgun (WGS) entry which is preliminary data.</text>
</comment>
<accession>A0ABW1ENS9</accession>
<organism evidence="2 3">
    <name type="scientific">Kitasatospora aburaviensis</name>
    <dbReference type="NCBI Taxonomy" id="67265"/>
    <lineage>
        <taxon>Bacteria</taxon>
        <taxon>Bacillati</taxon>
        <taxon>Actinomycetota</taxon>
        <taxon>Actinomycetes</taxon>
        <taxon>Kitasatosporales</taxon>
        <taxon>Streptomycetaceae</taxon>
        <taxon>Kitasatospora</taxon>
    </lineage>
</organism>
<dbReference type="RefSeq" id="WP_313766473.1">
    <property type="nucleotide sequence ID" value="NZ_BAAAVH010000072.1"/>
</dbReference>
<keyword evidence="3" id="KW-1185">Reference proteome</keyword>
<reference evidence="3" key="1">
    <citation type="journal article" date="2019" name="Int. J. Syst. Evol. Microbiol.">
        <title>The Global Catalogue of Microorganisms (GCM) 10K type strain sequencing project: providing services to taxonomists for standard genome sequencing and annotation.</title>
        <authorList>
            <consortium name="The Broad Institute Genomics Platform"/>
            <consortium name="The Broad Institute Genome Sequencing Center for Infectious Disease"/>
            <person name="Wu L."/>
            <person name="Ma J."/>
        </authorList>
    </citation>
    <scope>NUCLEOTIDE SEQUENCE [LARGE SCALE GENOMIC DNA]</scope>
    <source>
        <strain evidence="3">CGMCC 4.1469</strain>
    </source>
</reference>
<evidence type="ECO:0000259" key="1">
    <source>
        <dbReference type="Pfam" id="PF25148"/>
    </source>
</evidence>
<evidence type="ECO:0000313" key="2">
    <source>
        <dbReference type="EMBL" id="MFC5883683.1"/>
    </source>
</evidence>
<evidence type="ECO:0000313" key="3">
    <source>
        <dbReference type="Proteomes" id="UP001596067"/>
    </source>
</evidence>
<gene>
    <name evidence="2" type="ORF">ACFP0N_01645</name>
</gene>